<feature type="domain" description="RING-type" evidence="22">
    <location>
        <begin position="152"/>
        <end position="192"/>
    </location>
</feature>
<dbReference type="Gene3D" id="3.30.40.10">
    <property type="entry name" value="Zinc/RING finger domain, C3HC4 (zinc finger)"/>
    <property type="match status" value="1"/>
</dbReference>
<evidence type="ECO:0000313" key="23">
    <source>
        <dbReference type="Proteomes" id="UP000515152"/>
    </source>
</evidence>
<comment type="catalytic activity">
    <reaction evidence="1">
        <text>S-ubiquitinyl-[E2 ubiquitin-conjugating enzyme]-L-cysteine + [acceptor protein]-L-lysine = [E2 ubiquitin-conjugating enzyme]-L-cysteine + N(6)-ubiquitinyl-[acceptor protein]-L-lysine.</text>
        <dbReference type="EC" id="2.3.2.27"/>
    </reaction>
</comment>
<evidence type="ECO:0000256" key="13">
    <source>
        <dbReference type="ARBA" id="ARBA00022833"/>
    </source>
</evidence>
<dbReference type="InterPro" id="IPR051878">
    <property type="entry name" value="ZNRF_ubiq-protein_ligase"/>
</dbReference>
<dbReference type="Pfam" id="PF13639">
    <property type="entry name" value="zf-RING_2"/>
    <property type="match status" value="1"/>
</dbReference>
<keyword evidence="9" id="KW-0479">Metal-binding</keyword>
<comment type="subcellular location">
    <subcellularLocation>
        <location evidence="3">Endosome</location>
    </subcellularLocation>
    <subcellularLocation>
        <location evidence="4">Lysosome</location>
    </subcellularLocation>
    <subcellularLocation>
        <location evidence="2">Membrane</location>
        <topology evidence="2">Peripheral membrane protein</topology>
    </subcellularLocation>
</comment>
<reference evidence="24 25" key="1">
    <citation type="submission" date="2025-04" db="UniProtKB">
        <authorList>
            <consortium name="RefSeq"/>
        </authorList>
    </citation>
    <scope>IDENTIFICATION</scope>
</reference>
<dbReference type="GO" id="GO:0061630">
    <property type="term" value="F:ubiquitin protein ligase activity"/>
    <property type="evidence" value="ECO:0007669"/>
    <property type="project" value="UniProtKB-EC"/>
</dbReference>
<evidence type="ECO:0000256" key="5">
    <source>
        <dbReference type="ARBA" id="ARBA00004906"/>
    </source>
</evidence>
<evidence type="ECO:0000256" key="16">
    <source>
        <dbReference type="ARBA" id="ARBA00023288"/>
    </source>
</evidence>
<dbReference type="FunFam" id="3.30.40.10:FF:000235">
    <property type="entry name" value="E3 ubiquitin-protein ligase ZNRF1"/>
    <property type="match status" value="1"/>
</dbReference>
<feature type="compositionally biased region" description="Low complexity" evidence="21">
    <location>
        <begin position="30"/>
        <end position="42"/>
    </location>
</feature>
<keyword evidence="11 20" id="KW-0863">Zinc-finger</keyword>
<dbReference type="GO" id="GO:0043161">
    <property type="term" value="P:proteasome-mediated ubiquitin-dependent protein catabolic process"/>
    <property type="evidence" value="ECO:0007669"/>
    <property type="project" value="TreeGrafter"/>
</dbReference>
<evidence type="ECO:0000256" key="10">
    <source>
        <dbReference type="ARBA" id="ARBA00022753"/>
    </source>
</evidence>
<keyword evidence="7" id="KW-0808">Transferase</keyword>
<dbReference type="OrthoDB" id="10057496at2759"/>
<dbReference type="GeneID" id="105903726"/>
<dbReference type="GeneTree" id="ENSGT00940000159017"/>
<evidence type="ECO:0000256" key="21">
    <source>
        <dbReference type="SAM" id="MobiDB-lite"/>
    </source>
</evidence>
<comment type="pathway">
    <text evidence="5">Protein modification; protein ubiquitination.</text>
</comment>
<evidence type="ECO:0000256" key="2">
    <source>
        <dbReference type="ARBA" id="ARBA00004170"/>
    </source>
</evidence>
<organism evidence="23 24">
    <name type="scientific">Clupea harengus</name>
    <name type="common">Atlantic herring</name>
    <dbReference type="NCBI Taxonomy" id="7950"/>
    <lineage>
        <taxon>Eukaryota</taxon>
        <taxon>Metazoa</taxon>
        <taxon>Chordata</taxon>
        <taxon>Craniata</taxon>
        <taxon>Vertebrata</taxon>
        <taxon>Euteleostomi</taxon>
        <taxon>Actinopterygii</taxon>
        <taxon>Neopterygii</taxon>
        <taxon>Teleostei</taxon>
        <taxon>Clupei</taxon>
        <taxon>Clupeiformes</taxon>
        <taxon>Clupeoidei</taxon>
        <taxon>Clupeidae</taxon>
        <taxon>Clupea</taxon>
    </lineage>
</organism>
<dbReference type="AlphaFoldDB" id="A0A6P3W1C4"/>
<evidence type="ECO:0000256" key="7">
    <source>
        <dbReference type="ARBA" id="ARBA00022679"/>
    </source>
</evidence>
<dbReference type="InterPro" id="IPR013083">
    <property type="entry name" value="Znf_RING/FYVE/PHD"/>
</dbReference>
<evidence type="ECO:0000256" key="17">
    <source>
        <dbReference type="ARBA" id="ARBA00040227"/>
    </source>
</evidence>
<evidence type="ECO:0000256" key="18">
    <source>
        <dbReference type="ARBA" id="ARBA00042177"/>
    </source>
</evidence>
<dbReference type="PANTHER" id="PTHR46661">
    <property type="entry name" value="E3 UBIQUITIN-PROTEIN LIGASE ZNRF1-LIKE PROTEIN"/>
    <property type="match status" value="1"/>
</dbReference>
<keyword evidence="14" id="KW-0472">Membrane</keyword>
<dbReference type="PROSITE" id="PS50089">
    <property type="entry name" value="ZF_RING_2"/>
    <property type="match status" value="1"/>
</dbReference>
<sequence length="195" mass="20891">MGPKQSIPATSGRVRAYSGSDVPSSTSSNGAGRTAGLRGTAAISQMGQRTRYTQGTRPSSLHQAAVNIPNSGGNRSSSDDTDGETDLPGRSPRLLFGSLPAHLSPHLLGGFHCPLCSKFVSSDEMDVHLVMCLTKPRLSYNEDVLAKDSGECAICLDDMEQGHTIGRLPCLCIYHKSCIDEWFEVNRSCPEHPSD</sequence>
<protein>
    <recommendedName>
        <fullName evidence="17">E3 ubiquitin-protein ligase ZNRF1</fullName>
        <ecNumber evidence="6">2.3.2.27</ecNumber>
    </recommendedName>
    <alternativeName>
        <fullName evidence="18">RING-type E3 ubiquitin transferase ZNRF1</fullName>
    </alternativeName>
    <alternativeName>
        <fullName evidence="19">Zinc/RING finger protein 1</fullName>
    </alternativeName>
</protein>
<dbReference type="KEGG" id="char:105903726"/>
<dbReference type="RefSeq" id="XP_042566681.1">
    <property type="nucleotide sequence ID" value="XM_042710747.1"/>
</dbReference>
<gene>
    <name evidence="24 25" type="primary">znrf2a</name>
</gene>
<proteinExistence type="predicted"/>
<dbReference type="PANTHER" id="PTHR46661:SF3">
    <property type="entry name" value="E3 UBIQUITIN-PROTEIN LIGASE ZNRF2"/>
    <property type="match status" value="1"/>
</dbReference>
<accession>A0A6P3W1C4</accession>
<keyword evidence="23" id="KW-1185">Reference proteome</keyword>
<dbReference type="CDD" id="cd16695">
    <property type="entry name" value="mRING-CH-C4HC2H_ZNRF2"/>
    <property type="match status" value="1"/>
</dbReference>
<evidence type="ECO:0000259" key="22">
    <source>
        <dbReference type="PROSITE" id="PS50089"/>
    </source>
</evidence>
<dbReference type="GO" id="GO:0005768">
    <property type="term" value="C:endosome"/>
    <property type="evidence" value="ECO:0007669"/>
    <property type="project" value="UniProtKB-SubCell"/>
</dbReference>
<name>A0A6P3W1C4_CLUHA</name>
<evidence type="ECO:0000256" key="9">
    <source>
        <dbReference type="ARBA" id="ARBA00022723"/>
    </source>
</evidence>
<evidence type="ECO:0000256" key="12">
    <source>
        <dbReference type="ARBA" id="ARBA00022786"/>
    </source>
</evidence>
<evidence type="ECO:0000313" key="25">
    <source>
        <dbReference type="RefSeq" id="XP_042566681.1"/>
    </source>
</evidence>
<feature type="region of interest" description="Disordered" evidence="21">
    <location>
        <begin position="1"/>
        <end position="91"/>
    </location>
</feature>
<dbReference type="SUPFAM" id="SSF57850">
    <property type="entry name" value="RING/U-box"/>
    <property type="match status" value="1"/>
</dbReference>
<dbReference type="EC" id="2.3.2.27" evidence="6"/>
<evidence type="ECO:0000256" key="3">
    <source>
        <dbReference type="ARBA" id="ARBA00004177"/>
    </source>
</evidence>
<evidence type="ECO:0000256" key="1">
    <source>
        <dbReference type="ARBA" id="ARBA00000900"/>
    </source>
</evidence>
<evidence type="ECO:0000256" key="20">
    <source>
        <dbReference type="PROSITE-ProRule" id="PRU00175"/>
    </source>
</evidence>
<dbReference type="InterPro" id="IPR001841">
    <property type="entry name" value="Znf_RING"/>
</dbReference>
<evidence type="ECO:0000313" key="24">
    <source>
        <dbReference type="RefSeq" id="XP_012686967.1"/>
    </source>
</evidence>
<keyword evidence="12" id="KW-0833">Ubl conjugation pathway</keyword>
<dbReference type="GO" id="GO:0008270">
    <property type="term" value="F:zinc ion binding"/>
    <property type="evidence" value="ECO:0007669"/>
    <property type="project" value="UniProtKB-KW"/>
</dbReference>
<keyword evidence="16" id="KW-0449">Lipoprotein</keyword>
<evidence type="ECO:0000256" key="4">
    <source>
        <dbReference type="ARBA" id="ARBA00004371"/>
    </source>
</evidence>
<keyword evidence="8" id="KW-0519">Myristate</keyword>
<evidence type="ECO:0000256" key="15">
    <source>
        <dbReference type="ARBA" id="ARBA00023228"/>
    </source>
</evidence>
<dbReference type="GO" id="GO:0070936">
    <property type="term" value="P:protein K48-linked ubiquitination"/>
    <property type="evidence" value="ECO:0007669"/>
    <property type="project" value="TreeGrafter"/>
</dbReference>
<evidence type="ECO:0000256" key="11">
    <source>
        <dbReference type="ARBA" id="ARBA00022771"/>
    </source>
</evidence>
<dbReference type="GO" id="GO:0005764">
    <property type="term" value="C:lysosome"/>
    <property type="evidence" value="ECO:0007669"/>
    <property type="project" value="UniProtKB-SubCell"/>
</dbReference>
<keyword evidence="10" id="KW-0967">Endosome</keyword>
<keyword evidence="15" id="KW-0458">Lysosome</keyword>
<evidence type="ECO:0000256" key="6">
    <source>
        <dbReference type="ARBA" id="ARBA00012483"/>
    </source>
</evidence>
<dbReference type="Proteomes" id="UP000515152">
    <property type="component" value="Chromosome 19"/>
</dbReference>
<dbReference type="RefSeq" id="XP_012686967.1">
    <property type="nucleotide sequence ID" value="XM_012831513.3"/>
</dbReference>
<evidence type="ECO:0000256" key="8">
    <source>
        <dbReference type="ARBA" id="ARBA00022707"/>
    </source>
</evidence>
<keyword evidence="13" id="KW-0862">Zinc</keyword>
<evidence type="ECO:0000256" key="19">
    <source>
        <dbReference type="ARBA" id="ARBA00042305"/>
    </source>
</evidence>
<feature type="compositionally biased region" description="Polar residues" evidence="21">
    <location>
        <begin position="43"/>
        <end position="76"/>
    </location>
</feature>
<dbReference type="GO" id="GO:0016020">
    <property type="term" value="C:membrane"/>
    <property type="evidence" value="ECO:0007669"/>
    <property type="project" value="UniProtKB-SubCell"/>
</dbReference>
<dbReference type="CTD" id="100124611"/>
<evidence type="ECO:0000256" key="14">
    <source>
        <dbReference type="ARBA" id="ARBA00023136"/>
    </source>
</evidence>